<accession>A0AAV7GHA8</accession>
<dbReference type="Proteomes" id="UP000775213">
    <property type="component" value="Unassembled WGS sequence"/>
</dbReference>
<sequence>MGGIPILSDRQYPLSNCMAPPYTEAMSGDHLPLSDPMVRRNPAALPDGERRPNKGARVDDAASTITGDSLIILHKNFHILNDVVMTVLKKSDRAGLPPLGYLTVYETSLRAGLCFSPPVELVEILKRCRVSLSAISVTVGLIALFRDQGAVLTPEHLSWMGHLTCDIVIEDFKKSIAFKIIIQDHIQEARDDIYEQKTGVEVEGLTPSQASDDSPPDSDGDEIESELQKAFALEVDDEVMDIE</sequence>
<protein>
    <submittedName>
        <fullName evidence="2">Uncharacterized protein</fullName>
    </submittedName>
</protein>
<dbReference type="AlphaFoldDB" id="A0AAV7GHA8"/>
<comment type="caution">
    <text evidence="2">The sequence shown here is derived from an EMBL/GenBank/DDBJ whole genome shotgun (WGS) entry which is preliminary data.</text>
</comment>
<feature type="region of interest" description="Disordered" evidence="1">
    <location>
        <begin position="29"/>
        <end position="58"/>
    </location>
</feature>
<evidence type="ECO:0000313" key="2">
    <source>
        <dbReference type="EMBL" id="KAH0455926.1"/>
    </source>
</evidence>
<keyword evidence="3" id="KW-1185">Reference proteome</keyword>
<evidence type="ECO:0000256" key="1">
    <source>
        <dbReference type="SAM" id="MobiDB-lite"/>
    </source>
</evidence>
<proteinExistence type="predicted"/>
<organism evidence="2 3">
    <name type="scientific">Dendrobium chrysotoxum</name>
    <name type="common">Orchid</name>
    <dbReference type="NCBI Taxonomy" id="161865"/>
    <lineage>
        <taxon>Eukaryota</taxon>
        <taxon>Viridiplantae</taxon>
        <taxon>Streptophyta</taxon>
        <taxon>Embryophyta</taxon>
        <taxon>Tracheophyta</taxon>
        <taxon>Spermatophyta</taxon>
        <taxon>Magnoliopsida</taxon>
        <taxon>Liliopsida</taxon>
        <taxon>Asparagales</taxon>
        <taxon>Orchidaceae</taxon>
        <taxon>Epidendroideae</taxon>
        <taxon>Malaxideae</taxon>
        <taxon>Dendrobiinae</taxon>
        <taxon>Dendrobium</taxon>
    </lineage>
</organism>
<gene>
    <name evidence="2" type="ORF">IEQ34_015958</name>
</gene>
<dbReference type="EMBL" id="JAGFBR010000014">
    <property type="protein sequence ID" value="KAH0455926.1"/>
    <property type="molecule type" value="Genomic_DNA"/>
</dbReference>
<feature type="compositionally biased region" description="Acidic residues" evidence="1">
    <location>
        <begin position="214"/>
        <end position="225"/>
    </location>
</feature>
<feature type="compositionally biased region" description="Basic and acidic residues" evidence="1">
    <location>
        <begin position="47"/>
        <end position="58"/>
    </location>
</feature>
<feature type="region of interest" description="Disordered" evidence="1">
    <location>
        <begin position="201"/>
        <end position="225"/>
    </location>
</feature>
<reference evidence="2 3" key="1">
    <citation type="journal article" date="2021" name="Hortic Res">
        <title>Chromosome-scale assembly of the Dendrobium chrysotoxum genome enhances the understanding of orchid evolution.</title>
        <authorList>
            <person name="Zhang Y."/>
            <person name="Zhang G.Q."/>
            <person name="Zhang D."/>
            <person name="Liu X.D."/>
            <person name="Xu X.Y."/>
            <person name="Sun W.H."/>
            <person name="Yu X."/>
            <person name="Zhu X."/>
            <person name="Wang Z.W."/>
            <person name="Zhao X."/>
            <person name="Zhong W.Y."/>
            <person name="Chen H."/>
            <person name="Yin W.L."/>
            <person name="Huang T."/>
            <person name="Niu S.C."/>
            <person name="Liu Z.J."/>
        </authorList>
    </citation>
    <scope>NUCLEOTIDE SEQUENCE [LARGE SCALE GENOMIC DNA]</scope>
    <source>
        <strain evidence="2">Lindl</strain>
    </source>
</reference>
<evidence type="ECO:0000313" key="3">
    <source>
        <dbReference type="Proteomes" id="UP000775213"/>
    </source>
</evidence>
<name>A0AAV7GHA8_DENCH</name>